<evidence type="ECO:0000313" key="2">
    <source>
        <dbReference type="EMBL" id="KAA6387073.1"/>
    </source>
</evidence>
<keyword evidence="1" id="KW-1133">Transmembrane helix</keyword>
<dbReference type="GO" id="GO:0005886">
    <property type="term" value="C:plasma membrane"/>
    <property type="evidence" value="ECO:0007669"/>
    <property type="project" value="TreeGrafter"/>
</dbReference>
<feature type="transmembrane region" description="Helical" evidence="1">
    <location>
        <begin position="111"/>
        <end position="135"/>
    </location>
</feature>
<comment type="caution">
    <text evidence="2">The sequence shown here is derived from an EMBL/GenBank/DDBJ whole genome shotgun (WGS) entry which is preliminary data.</text>
</comment>
<dbReference type="PANTHER" id="PTHR31064">
    <property type="entry name" value="POTASSIUM TRANSPORT PROTEIN DDB_G0292412-RELATED"/>
    <property type="match status" value="1"/>
</dbReference>
<feature type="transmembrane region" description="Helical" evidence="1">
    <location>
        <begin position="231"/>
        <end position="251"/>
    </location>
</feature>
<keyword evidence="1" id="KW-0812">Transmembrane</keyword>
<protein>
    <submittedName>
        <fullName evidence="2">Uncharacterized protein</fullName>
    </submittedName>
</protein>
<proteinExistence type="predicted"/>
<organism evidence="2 3">
    <name type="scientific">Streblomastix strix</name>
    <dbReference type="NCBI Taxonomy" id="222440"/>
    <lineage>
        <taxon>Eukaryota</taxon>
        <taxon>Metamonada</taxon>
        <taxon>Preaxostyla</taxon>
        <taxon>Oxymonadida</taxon>
        <taxon>Streblomastigidae</taxon>
        <taxon>Streblomastix</taxon>
    </lineage>
</organism>
<sequence>MEESLNAAVYGEAPRYTQSGIVTQVGEKYFIASEEKKSNSRFRHFFDEYLNFAVLHFIIYLLITLIFSIILFLTEKEMEYIDALLLSVSALVNCGLTPIDLTYTSMATNIFVFIENLVGGATIQSLIPVIIRIIYHVLPQYNFGSSTSTVTFAPEAASALLDAIHTLNASYNQQSVISQISQLNEPHAIAQITHAGYLAPATNTKIQERQVLPLYNFSLEYLGMVTVTKSLLEYVAFWVILGTVALLVSVISSNEYCPSNYKLSPGRVFFWSLFTSVSTFNTGGSCGLSIIDNSQLPMGVLSLLLFSMLASMYPFILTLHATTIPVDNPNAGQLMTAKKELTDEKQEAMIEAAVDMKEIT</sequence>
<evidence type="ECO:0000313" key="3">
    <source>
        <dbReference type="Proteomes" id="UP000324800"/>
    </source>
</evidence>
<dbReference type="PANTHER" id="PTHR31064:SF30">
    <property type="entry name" value="HIGH-AFFINITY POTASSIUM TRANSPORT PROTEIN-RELATED"/>
    <property type="match status" value="1"/>
</dbReference>
<reference evidence="2 3" key="1">
    <citation type="submission" date="2019-03" db="EMBL/GenBank/DDBJ databases">
        <title>Single cell metagenomics reveals metabolic interactions within the superorganism composed of flagellate Streblomastix strix and complex community of Bacteroidetes bacteria on its surface.</title>
        <authorList>
            <person name="Treitli S.C."/>
            <person name="Kolisko M."/>
            <person name="Husnik F."/>
            <person name="Keeling P."/>
            <person name="Hampl V."/>
        </authorList>
    </citation>
    <scope>NUCLEOTIDE SEQUENCE [LARGE SCALE GENOMIC DNA]</scope>
    <source>
        <strain evidence="2">ST1C</strain>
    </source>
</reference>
<name>A0A5J4VXK7_9EUKA</name>
<keyword evidence="1" id="KW-0472">Membrane</keyword>
<feature type="transmembrane region" description="Helical" evidence="1">
    <location>
        <begin position="80"/>
        <end position="99"/>
    </location>
</feature>
<dbReference type="Proteomes" id="UP000324800">
    <property type="component" value="Unassembled WGS sequence"/>
</dbReference>
<accession>A0A5J4VXK7</accession>
<feature type="transmembrane region" description="Helical" evidence="1">
    <location>
        <begin position="271"/>
        <end position="291"/>
    </location>
</feature>
<dbReference type="InterPro" id="IPR051143">
    <property type="entry name" value="TrkH_K-transport"/>
</dbReference>
<feature type="transmembrane region" description="Helical" evidence="1">
    <location>
        <begin position="49"/>
        <end position="73"/>
    </location>
</feature>
<feature type="transmembrane region" description="Helical" evidence="1">
    <location>
        <begin position="298"/>
        <end position="316"/>
    </location>
</feature>
<dbReference type="GO" id="GO:0008324">
    <property type="term" value="F:monoatomic cation transmembrane transporter activity"/>
    <property type="evidence" value="ECO:0007669"/>
    <property type="project" value="TreeGrafter"/>
</dbReference>
<evidence type="ECO:0000256" key="1">
    <source>
        <dbReference type="SAM" id="Phobius"/>
    </source>
</evidence>
<dbReference type="AlphaFoldDB" id="A0A5J4VXK7"/>
<dbReference type="EMBL" id="SNRW01004529">
    <property type="protein sequence ID" value="KAA6387073.1"/>
    <property type="molecule type" value="Genomic_DNA"/>
</dbReference>
<gene>
    <name evidence="2" type="ORF">EZS28_017400</name>
</gene>